<organism evidence="1 2">
    <name type="scientific">Metabacillus hrfriensis</name>
    <dbReference type="NCBI Taxonomy" id="3048891"/>
    <lineage>
        <taxon>Bacteria</taxon>
        <taxon>Bacillati</taxon>
        <taxon>Bacillota</taxon>
        <taxon>Bacilli</taxon>
        <taxon>Bacillales</taxon>
        <taxon>Bacillaceae</taxon>
        <taxon>Metabacillus</taxon>
    </lineage>
</organism>
<accession>A0ACD4RFC7</accession>
<evidence type="ECO:0000313" key="2">
    <source>
        <dbReference type="Proteomes" id="UP001226091"/>
    </source>
</evidence>
<dbReference type="Proteomes" id="UP001226091">
    <property type="component" value="Chromosome"/>
</dbReference>
<protein>
    <submittedName>
        <fullName evidence="1">Uncharacterized protein</fullName>
    </submittedName>
</protein>
<reference evidence="2" key="1">
    <citation type="journal article" date="2025" name="Aquaculture">
        <title>Assessment of the bioflocculant production and safety properties of Metabacillus hrfriensis sp. nov. based on phenotypic and whole-genome sequencing analysis.</title>
        <authorList>
            <person name="Zhang R."/>
            <person name="Zhao Z."/>
            <person name="Luo L."/>
            <person name="Wang S."/>
            <person name="Guo K."/>
            <person name="Xu W."/>
        </authorList>
    </citation>
    <scope>NUCLEOTIDE SEQUENCE [LARGE SCALE GENOMIC DNA]</scope>
    <source>
        <strain evidence="2">CT-WN-B3</strain>
    </source>
</reference>
<sequence>MENKNSHMRIYHSEDEEYENWRKRQDSEFSIKETYKSHFLETIKNSKISDVQINKVNVSKNDPVLKNLQAFLSAGSAK</sequence>
<gene>
    <name evidence="1" type="ORF">QLQ22_07150</name>
</gene>
<evidence type="ECO:0000313" key="1">
    <source>
        <dbReference type="EMBL" id="WHZ59101.1"/>
    </source>
</evidence>
<keyword evidence="2" id="KW-1185">Reference proteome</keyword>
<proteinExistence type="predicted"/>
<dbReference type="EMBL" id="CP126116">
    <property type="protein sequence ID" value="WHZ59101.1"/>
    <property type="molecule type" value="Genomic_DNA"/>
</dbReference>
<name>A0ACD4RFC7_9BACI</name>